<dbReference type="RefSeq" id="WP_188230417.1">
    <property type="nucleotide sequence ID" value="NZ_JACVXB010000004.1"/>
</dbReference>
<keyword evidence="2" id="KW-0804">Transcription</keyword>
<evidence type="ECO:0000313" key="3">
    <source>
        <dbReference type="EMBL" id="MBD0832630.1"/>
    </source>
</evidence>
<reference evidence="3 4" key="1">
    <citation type="submission" date="2020-09" db="EMBL/GenBank/DDBJ databases">
        <title>TT11 complete genome.</title>
        <authorList>
            <person name="Wu Z."/>
        </authorList>
    </citation>
    <scope>NUCLEOTIDE SEQUENCE [LARGE SCALE GENOMIC DNA]</scope>
    <source>
        <strain evidence="3 4">TT11</strain>
    </source>
</reference>
<sequence>MDLKKTNAPVNTITYDRNQIDEPTGNIYESISIISRRAEQINTEIKKELIDKLEEFATYNDSLEEIFENKEQIEVSKFYEKLPKPHALAVQEWLTDKVYFRNTEEDNQ</sequence>
<name>A0A8J6Q3S0_9FLAO</name>
<comment type="caution">
    <text evidence="3">The sequence shown here is derived from an EMBL/GenBank/DDBJ whole genome shotgun (WGS) entry which is preliminary data.</text>
</comment>
<evidence type="ECO:0000313" key="4">
    <source>
        <dbReference type="Proteomes" id="UP000600588"/>
    </source>
</evidence>
<dbReference type="GO" id="GO:0000428">
    <property type="term" value="C:DNA-directed RNA polymerase complex"/>
    <property type="evidence" value="ECO:0007669"/>
    <property type="project" value="UniProtKB-KW"/>
</dbReference>
<evidence type="ECO:0000256" key="2">
    <source>
        <dbReference type="ARBA" id="ARBA00023163"/>
    </source>
</evidence>
<organism evidence="3 4">
    <name type="scientific">Aestuariibaculum sediminum</name>
    <dbReference type="NCBI Taxonomy" id="2770637"/>
    <lineage>
        <taxon>Bacteria</taxon>
        <taxon>Pseudomonadati</taxon>
        <taxon>Bacteroidota</taxon>
        <taxon>Flavobacteriia</taxon>
        <taxon>Flavobacteriales</taxon>
        <taxon>Flavobacteriaceae</taxon>
    </lineage>
</organism>
<proteinExistence type="predicted"/>
<keyword evidence="4" id="KW-1185">Reference proteome</keyword>
<gene>
    <name evidence="3" type="ORF">ICJ83_10850</name>
</gene>
<dbReference type="Pfam" id="PF01192">
    <property type="entry name" value="RNA_pol_Rpb6"/>
    <property type="match status" value="1"/>
</dbReference>
<dbReference type="InterPro" id="IPR006110">
    <property type="entry name" value="Pol_omega/Rpo6/RPB6"/>
</dbReference>
<dbReference type="SMART" id="SM01409">
    <property type="entry name" value="RNA_pol_Rpb6"/>
    <property type="match status" value="1"/>
</dbReference>
<dbReference type="AlphaFoldDB" id="A0A8J6Q3S0"/>
<protein>
    <submittedName>
        <fullName evidence="3">DNA-directed RNA polymerase subunit omega</fullName>
    </submittedName>
</protein>
<keyword evidence="1 3" id="KW-0240">DNA-directed RNA polymerase</keyword>
<dbReference type="EMBL" id="JACVXB010000004">
    <property type="protein sequence ID" value="MBD0832630.1"/>
    <property type="molecule type" value="Genomic_DNA"/>
</dbReference>
<evidence type="ECO:0000256" key="1">
    <source>
        <dbReference type="ARBA" id="ARBA00022478"/>
    </source>
</evidence>
<dbReference type="GO" id="GO:0003899">
    <property type="term" value="F:DNA-directed RNA polymerase activity"/>
    <property type="evidence" value="ECO:0007669"/>
    <property type="project" value="InterPro"/>
</dbReference>
<dbReference type="Proteomes" id="UP000600588">
    <property type="component" value="Unassembled WGS sequence"/>
</dbReference>
<dbReference type="GO" id="GO:0006351">
    <property type="term" value="P:DNA-templated transcription"/>
    <property type="evidence" value="ECO:0007669"/>
    <property type="project" value="InterPro"/>
</dbReference>
<dbReference type="GO" id="GO:0003677">
    <property type="term" value="F:DNA binding"/>
    <property type="evidence" value="ECO:0007669"/>
    <property type="project" value="InterPro"/>
</dbReference>
<accession>A0A8J6Q3S0</accession>